<dbReference type="EMBL" id="SNRW01034813">
    <property type="protein sequence ID" value="KAA6355311.1"/>
    <property type="molecule type" value="Genomic_DNA"/>
</dbReference>
<proteinExistence type="predicted"/>
<sequence length="159" mass="18116">MRTLEKALVVQHKSSEKITLLAHMDEGTYFASGINATQKYLTLYGNYYIEIKRDQTSKQPLFFGKYAHISLHRLRFISDDYLVARIDKDSQLVFNDNTIASTAVVGNCFEIEGGQFLITNLKLDFKINSERRISNFVQFGKHGGYLEVHKTSLEGITIG</sequence>
<dbReference type="Proteomes" id="UP000324800">
    <property type="component" value="Unassembled WGS sequence"/>
</dbReference>
<reference evidence="1 2" key="1">
    <citation type="submission" date="2019-03" db="EMBL/GenBank/DDBJ databases">
        <title>Single cell metagenomics reveals metabolic interactions within the superorganism composed of flagellate Streblomastix strix and complex community of Bacteroidetes bacteria on its surface.</title>
        <authorList>
            <person name="Treitli S.C."/>
            <person name="Kolisko M."/>
            <person name="Husnik F."/>
            <person name="Keeling P."/>
            <person name="Hampl V."/>
        </authorList>
    </citation>
    <scope>NUCLEOTIDE SEQUENCE [LARGE SCALE GENOMIC DNA]</scope>
    <source>
        <strain evidence="1">ST1C</strain>
    </source>
</reference>
<organism evidence="1 2">
    <name type="scientific">Streblomastix strix</name>
    <dbReference type="NCBI Taxonomy" id="222440"/>
    <lineage>
        <taxon>Eukaryota</taxon>
        <taxon>Metamonada</taxon>
        <taxon>Preaxostyla</taxon>
        <taxon>Oxymonadida</taxon>
        <taxon>Streblomastigidae</taxon>
        <taxon>Streblomastix</taxon>
    </lineage>
</organism>
<comment type="caution">
    <text evidence="1">The sequence shown here is derived from an EMBL/GenBank/DDBJ whole genome shotgun (WGS) entry which is preliminary data.</text>
</comment>
<evidence type="ECO:0000313" key="1">
    <source>
        <dbReference type="EMBL" id="KAA6355311.1"/>
    </source>
</evidence>
<gene>
    <name evidence="1" type="ORF">EZS28_049162</name>
</gene>
<evidence type="ECO:0000313" key="2">
    <source>
        <dbReference type="Proteomes" id="UP000324800"/>
    </source>
</evidence>
<dbReference type="AlphaFoldDB" id="A0A5J4TCC5"/>
<protein>
    <submittedName>
        <fullName evidence="1">Uncharacterized protein</fullName>
    </submittedName>
</protein>
<accession>A0A5J4TCC5</accession>
<name>A0A5J4TCC5_9EUKA</name>